<keyword evidence="1" id="KW-0812">Transmembrane</keyword>
<keyword evidence="1" id="KW-1133">Transmembrane helix</keyword>
<name>A0A919VWV4_9ACTN</name>
<evidence type="ECO:0000256" key="1">
    <source>
        <dbReference type="SAM" id="Phobius"/>
    </source>
</evidence>
<keyword evidence="1" id="KW-0472">Membrane</keyword>
<gene>
    <name evidence="2" type="ORF">Aau02nite_78550</name>
</gene>
<protein>
    <submittedName>
        <fullName evidence="2">Uncharacterized protein</fullName>
    </submittedName>
</protein>
<feature type="transmembrane region" description="Helical" evidence="1">
    <location>
        <begin position="49"/>
        <end position="69"/>
    </location>
</feature>
<accession>A0A919VWV4</accession>
<dbReference type="EMBL" id="BOQL01000071">
    <property type="protein sequence ID" value="GIM77965.1"/>
    <property type="molecule type" value="Genomic_DNA"/>
</dbReference>
<reference evidence="2" key="1">
    <citation type="submission" date="2021-03" db="EMBL/GenBank/DDBJ databases">
        <title>Whole genome shotgun sequence of Actinoplanes auranticolor NBRC 12245.</title>
        <authorList>
            <person name="Komaki H."/>
            <person name="Tamura T."/>
        </authorList>
    </citation>
    <scope>NUCLEOTIDE SEQUENCE</scope>
    <source>
        <strain evidence="2">NBRC 12245</strain>
    </source>
</reference>
<feature type="transmembrane region" description="Helical" evidence="1">
    <location>
        <begin position="107"/>
        <end position="127"/>
    </location>
</feature>
<evidence type="ECO:0000313" key="2">
    <source>
        <dbReference type="EMBL" id="GIM77965.1"/>
    </source>
</evidence>
<comment type="caution">
    <text evidence="2">The sequence shown here is derived from an EMBL/GenBank/DDBJ whole genome shotgun (WGS) entry which is preliminary data.</text>
</comment>
<feature type="transmembrane region" description="Helical" evidence="1">
    <location>
        <begin position="12"/>
        <end position="37"/>
    </location>
</feature>
<proteinExistence type="predicted"/>
<feature type="transmembrane region" description="Helical" evidence="1">
    <location>
        <begin position="133"/>
        <end position="157"/>
    </location>
</feature>
<dbReference type="AlphaFoldDB" id="A0A919VWV4"/>
<dbReference type="Proteomes" id="UP000681340">
    <property type="component" value="Unassembled WGS sequence"/>
</dbReference>
<sequence length="190" mass="20214">MQGDSFRAARGWLRFLLVLSVSHVAMAGFVIGLLYQVGTFFAPHTDDRIALAVVIAAALIAVVFDVRAIKTDSFAPGLHRQTSKELAHRANIPEWVAPMMWGLDTGLMWTTFRVSATTWVLMAAALLNVAPQWSGLIFGTAFAAPLAVAVLVGRGNVSELGRPGPRRAVQMATVAAALLPALLLVGGLVL</sequence>
<evidence type="ECO:0000313" key="3">
    <source>
        <dbReference type="Proteomes" id="UP000681340"/>
    </source>
</evidence>
<feature type="transmembrane region" description="Helical" evidence="1">
    <location>
        <begin position="169"/>
        <end position="189"/>
    </location>
</feature>
<keyword evidence="3" id="KW-1185">Reference proteome</keyword>
<organism evidence="2 3">
    <name type="scientific">Actinoplanes auranticolor</name>
    <dbReference type="NCBI Taxonomy" id="47988"/>
    <lineage>
        <taxon>Bacteria</taxon>
        <taxon>Bacillati</taxon>
        <taxon>Actinomycetota</taxon>
        <taxon>Actinomycetes</taxon>
        <taxon>Micromonosporales</taxon>
        <taxon>Micromonosporaceae</taxon>
        <taxon>Actinoplanes</taxon>
    </lineage>
</organism>